<sequence length="65" mass="6193">MDTVDPALVAGVVSRVGAAPSAPSGRVAPVAVPAPASVSADRASDRAPGAREGVADRAAGRGEAT</sequence>
<gene>
    <name evidence="2" type="ORF">GCM10022403_017210</name>
</gene>
<feature type="region of interest" description="Disordered" evidence="1">
    <location>
        <begin position="18"/>
        <end position="65"/>
    </location>
</feature>
<accession>A0ABP7H332</accession>
<evidence type="ECO:0000313" key="2">
    <source>
        <dbReference type="EMBL" id="GAA3783212.1"/>
    </source>
</evidence>
<proteinExistence type="predicted"/>
<protein>
    <submittedName>
        <fullName evidence="2">Uncharacterized protein</fullName>
    </submittedName>
</protein>
<evidence type="ECO:0000256" key="1">
    <source>
        <dbReference type="SAM" id="MobiDB-lite"/>
    </source>
</evidence>
<feature type="compositionally biased region" description="Low complexity" evidence="1">
    <location>
        <begin position="18"/>
        <end position="41"/>
    </location>
</feature>
<reference evidence="3" key="1">
    <citation type="journal article" date="2019" name="Int. J. Syst. Evol. Microbiol.">
        <title>The Global Catalogue of Microorganisms (GCM) 10K type strain sequencing project: providing services to taxonomists for standard genome sequencing and annotation.</title>
        <authorList>
            <consortium name="The Broad Institute Genomics Platform"/>
            <consortium name="The Broad Institute Genome Sequencing Center for Infectious Disease"/>
            <person name="Wu L."/>
            <person name="Ma J."/>
        </authorList>
    </citation>
    <scope>NUCLEOTIDE SEQUENCE [LARGE SCALE GENOMIC DNA]</scope>
    <source>
        <strain evidence="3">JCM 17138</strain>
    </source>
</reference>
<feature type="compositionally biased region" description="Basic and acidic residues" evidence="1">
    <location>
        <begin position="42"/>
        <end position="65"/>
    </location>
</feature>
<evidence type="ECO:0000313" key="3">
    <source>
        <dbReference type="Proteomes" id="UP001501009"/>
    </source>
</evidence>
<organism evidence="2 3">
    <name type="scientific">Streptomyces coacervatus</name>
    <dbReference type="NCBI Taxonomy" id="647381"/>
    <lineage>
        <taxon>Bacteria</taxon>
        <taxon>Bacillati</taxon>
        <taxon>Actinomycetota</taxon>
        <taxon>Actinomycetes</taxon>
        <taxon>Kitasatosporales</taxon>
        <taxon>Streptomycetaceae</taxon>
        <taxon>Streptomyces</taxon>
    </lineage>
</organism>
<comment type="caution">
    <text evidence="2">The sequence shown here is derived from an EMBL/GenBank/DDBJ whole genome shotgun (WGS) entry which is preliminary data.</text>
</comment>
<dbReference type="EMBL" id="BAABDE010000007">
    <property type="protein sequence ID" value="GAA3783212.1"/>
    <property type="molecule type" value="Genomic_DNA"/>
</dbReference>
<name>A0ABP7H332_9ACTN</name>
<dbReference type="Proteomes" id="UP001501009">
    <property type="component" value="Unassembled WGS sequence"/>
</dbReference>
<keyword evidence="3" id="KW-1185">Reference proteome</keyword>